<evidence type="ECO:0000313" key="13">
    <source>
        <dbReference type="Proteomes" id="UP000031938"/>
    </source>
</evidence>
<dbReference type="InterPro" id="IPR005467">
    <property type="entry name" value="His_kinase_dom"/>
</dbReference>
<evidence type="ECO:0000256" key="1">
    <source>
        <dbReference type="ARBA" id="ARBA00000085"/>
    </source>
</evidence>
<comment type="caution">
    <text evidence="12">The sequence shown here is derived from an EMBL/GenBank/DDBJ whole genome shotgun (WGS) entry which is preliminary data.</text>
</comment>
<dbReference type="PROSITE" id="PS50112">
    <property type="entry name" value="PAS"/>
    <property type="match status" value="2"/>
</dbReference>
<accession>A0A0C2VA65</accession>
<keyword evidence="4 12" id="KW-0808">Transferase</keyword>
<evidence type="ECO:0000313" key="12">
    <source>
        <dbReference type="EMBL" id="KIL45862.1"/>
    </source>
</evidence>
<dbReference type="InterPro" id="IPR004358">
    <property type="entry name" value="Sig_transdc_His_kin-like_C"/>
</dbReference>
<evidence type="ECO:0000256" key="4">
    <source>
        <dbReference type="ARBA" id="ARBA00022679"/>
    </source>
</evidence>
<keyword evidence="13" id="KW-1185">Reference proteome</keyword>
<dbReference type="GO" id="GO:0030435">
    <property type="term" value="P:sporulation resulting in formation of a cellular spore"/>
    <property type="evidence" value="ECO:0007669"/>
    <property type="project" value="UniProtKB-KW"/>
</dbReference>
<protein>
    <recommendedName>
        <fullName evidence="2">histidine kinase</fullName>
        <ecNumber evidence="2">2.7.13.3</ecNumber>
    </recommendedName>
</protein>
<dbReference type="SMART" id="SM00388">
    <property type="entry name" value="HisKA"/>
    <property type="match status" value="1"/>
</dbReference>
<dbReference type="GO" id="GO:0000155">
    <property type="term" value="F:phosphorelay sensor kinase activity"/>
    <property type="evidence" value="ECO:0007669"/>
    <property type="project" value="InterPro"/>
</dbReference>
<dbReference type="Pfam" id="PF00512">
    <property type="entry name" value="HisKA"/>
    <property type="match status" value="1"/>
</dbReference>
<evidence type="ECO:0000256" key="8">
    <source>
        <dbReference type="ARBA" id="ARBA00022969"/>
    </source>
</evidence>
<dbReference type="PROSITE" id="PS50109">
    <property type="entry name" value="HIS_KIN"/>
    <property type="match status" value="1"/>
</dbReference>
<proteinExistence type="predicted"/>
<dbReference type="FunFam" id="1.10.287.130:FF:000040">
    <property type="entry name" value="PAS domain-containing sensor histidine kinase"/>
    <property type="match status" value="1"/>
</dbReference>
<dbReference type="InterPro" id="IPR013767">
    <property type="entry name" value="PAS_fold"/>
</dbReference>
<dbReference type="InterPro" id="IPR003661">
    <property type="entry name" value="HisK_dim/P_dom"/>
</dbReference>
<keyword evidence="9" id="KW-0902">Two-component regulatory system</keyword>
<dbReference type="Gene3D" id="3.30.565.10">
    <property type="entry name" value="Histidine kinase-like ATPase, C-terminal domain"/>
    <property type="match status" value="1"/>
</dbReference>
<dbReference type="InterPro" id="IPR000014">
    <property type="entry name" value="PAS"/>
</dbReference>
<feature type="domain" description="Histidine kinase" evidence="10">
    <location>
        <begin position="273"/>
        <end position="478"/>
    </location>
</feature>
<keyword evidence="7" id="KW-0067">ATP-binding</keyword>
<dbReference type="GO" id="GO:0005524">
    <property type="term" value="F:ATP binding"/>
    <property type="evidence" value="ECO:0007669"/>
    <property type="project" value="UniProtKB-KW"/>
</dbReference>
<dbReference type="EMBL" id="JXRP01000017">
    <property type="protein sequence ID" value="KIL45862.1"/>
    <property type="molecule type" value="Genomic_DNA"/>
</dbReference>
<comment type="catalytic activity">
    <reaction evidence="1">
        <text>ATP + protein L-histidine = ADP + protein N-phospho-L-histidine.</text>
        <dbReference type="EC" id="2.7.13.3"/>
    </reaction>
</comment>
<evidence type="ECO:0000256" key="9">
    <source>
        <dbReference type="ARBA" id="ARBA00023012"/>
    </source>
</evidence>
<dbReference type="Pfam" id="PF00989">
    <property type="entry name" value="PAS"/>
    <property type="match status" value="1"/>
</dbReference>
<keyword evidence="5" id="KW-0547">Nucleotide-binding</keyword>
<dbReference type="InterPro" id="IPR036890">
    <property type="entry name" value="HATPase_C_sf"/>
</dbReference>
<dbReference type="SMART" id="SM00091">
    <property type="entry name" value="PAS"/>
    <property type="match status" value="2"/>
</dbReference>
<dbReference type="PANTHER" id="PTHR43065">
    <property type="entry name" value="SENSOR HISTIDINE KINASE"/>
    <property type="match status" value="1"/>
</dbReference>
<dbReference type="SMART" id="SM00387">
    <property type="entry name" value="HATPase_c"/>
    <property type="match status" value="1"/>
</dbReference>
<keyword evidence="6 12" id="KW-0418">Kinase</keyword>
<dbReference type="PATRIC" id="fig|889306.3.peg.2224"/>
<evidence type="ECO:0000256" key="3">
    <source>
        <dbReference type="ARBA" id="ARBA00022553"/>
    </source>
</evidence>
<feature type="domain" description="PAS" evidence="11">
    <location>
        <begin position="22"/>
        <end position="92"/>
    </location>
</feature>
<dbReference type="PRINTS" id="PR00344">
    <property type="entry name" value="BCTRLSENSOR"/>
</dbReference>
<feature type="domain" description="PAS" evidence="11">
    <location>
        <begin position="140"/>
        <end position="191"/>
    </location>
</feature>
<organism evidence="12 13">
    <name type="scientific">Jeotgalibacillus soli</name>
    <dbReference type="NCBI Taxonomy" id="889306"/>
    <lineage>
        <taxon>Bacteria</taxon>
        <taxon>Bacillati</taxon>
        <taxon>Bacillota</taxon>
        <taxon>Bacilli</taxon>
        <taxon>Bacillales</taxon>
        <taxon>Caryophanaceae</taxon>
        <taxon>Jeotgalibacillus</taxon>
    </lineage>
</organism>
<evidence type="ECO:0000259" key="11">
    <source>
        <dbReference type="PROSITE" id="PS50112"/>
    </source>
</evidence>
<dbReference type="GO" id="GO:0006355">
    <property type="term" value="P:regulation of DNA-templated transcription"/>
    <property type="evidence" value="ECO:0007669"/>
    <property type="project" value="InterPro"/>
</dbReference>
<dbReference type="Pfam" id="PF02518">
    <property type="entry name" value="HATPase_c"/>
    <property type="match status" value="1"/>
</dbReference>
<keyword evidence="8" id="KW-0749">Sporulation</keyword>
<evidence type="ECO:0000256" key="7">
    <source>
        <dbReference type="ARBA" id="ARBA00022840"/>
    </source>
</evidence>
<dbReference type="SUPFAM" id="SSF47384">
    <property type="entry name" value="Homodimeric domain of signal transducing histidine kinase"/>
    <property type="match status" value="1"/>
</dbReference>
<evidence type="ECO:0000256" key="2">
    <source>
        <dbReference type="ARBA" id="ARBA00012438"/>
    </source>
</evidence>
<evidence type="ECO:0000259" key="10">
    <source>
        <dbReference type="PROSITE" id="PS50109"/>
    </source>
</evidence>
<dbReference type="STRING" id="889306.KP78_22110"/>
<dbReference type="SUPFAM" id="SSF55785">
    <property type="entry name" value="PYP-like sensor domain (PAS domain)"/>
    <property type="match status" value="2"/>
</dbReference>
<dbReference type="SUPFAM" id="SSF55874">
    <property type="entry name" value="ATPase domain of HSP90 chaperone/DNA topoisomerase II/histidine kinase"/>
    <property type="match status" value="1"/>
</dbReference>
<dbReference type="AlphaFoldDB" id="A0A0C2VA65"/>
<sequence length="499" mass="56686">MQKYGWIQKDWSLKDELQTPIMEEVTLHVLENIRDGVLLFNEKGEVLHYNAAANKLLQIDTTDSVILTTEDILHQKDQQRFHRQIAALCQSKKLTDQFTFVTGENESVDCACNLFLLSEKSIVLLILTITVNEDSILPVVPHIYKKIFEQTINGLMISDLKGRIIDINEKGCEFFDQQKKDLIGKDSLKEFQRMETFIPEYNQYMQKMSSSSSEVVSTLMGKRGDCQYEFMMIPHISKNINLTIIRDVTDIVQMMEHLNKYDTLKVIGQLAAGIAHEIRNPMTSLKGFIQLLQASVKEDHSMYFGVILSELQRIETIMTEFLMLAKPKTVVFDLVSLPSIIRETIELMQPQASLGNIQMNTVDEGSSGLVYGESNRLKQVFINIIKNSIEAMQDGGEIIFTVSEQDGIQHIAIQDTGCGIEQKQLDRLNEPFYTTKENGTGLGLVVTFKIIEEHQGKVEVESKVGEGTCFHLYFPVRGADDIDETTGKESDWTSFINDK</sequence>
<dbReference type="PANTHER" id="PTHR43065:SF34">
    <property type="entry name" value="SPORULATION KINASE A"/>
    <property type="match status" value="1"/>
</dbReference>
<dbReference type="NCBIfam" id="TIGR00229">
    <property type="entry name" value="sensory_box"/>
    <property type="match status" value="1"/>
</dbReference>
<evidence type="ECO:0000256" key="5">
    <source>
        <dbReference type="ARBA" id="ARBA00022741"/>
    </source>
</evidence>
<dbReference type="Gene3D" id="1.10.287.130">
    <property type="match status" value="1"/>
</dbReference>
<keyword evidence="3" id="KW-0597">Phosphoprotein</keyword>
<dbReference type="InterPro" id="IPR035965">
    <property type="entry name" value="PAS-like_dom_sf"/>
</dbReference>
<dbReference type="Gene3D" id="3.30.450.20">
    <property type="entry name" value="PAS domain"/>
    <property type="match status" value="2"/>
</dbReference>
<dbReference type="Proteomes" id="UP000031938">
    <property type="component" value="Unassembled WGS sequence"/>
</dbReference>
<evidence type="ECO:0000256" key="6">
    <source>
        <dbReference type="ARBA" id="ARBA00022777"/>
    </source>
</evidence>
<name>A0A0C2VA65_9BACL</name>
<gene>
    <name evidence="12" type="ORF">KP78_22110</name>
</gene>
<dbReference type="EC" id="2.7.13.3" evidence="2"/>
<reference evidence="12 13" key="1">
    <citation type="submission" date="2015-01" db="EMBL/GenBank/DDBJ databases">
        <title>Genome sequencing of Jeotgalibacillus soli.</title>
        <authorList>
            <person name="Goh K.M."/>
            <person name="Chan K.-G."/>
            <person name="Yaakop A.S."/>
            <person name="Ee R."/>
            <person name="Gan H.M."/>
            <person name="Chan C.S."/>
        </authorList>
    </citation>
    <scope>NUCLEOTIDE SEQUENCE [LARGE SCALE GENOMIC DNA]</scope>
    <source>
        <strain evidence="12 13">P9</strain>
    </source>
</reference>
<dbReference type="CDD" id="cd00130">
    <property type="entry name" value="PAS"/>
    <property type="match status" value="1"/>
</dbReference>
<dbReference type="InterPro" id="IPR003594">
    <property type="entry name" value="HATPase_dom"/>
</dbReference>
<dbReference type="InterPro" id="IPR036097">
    <property type="entry name" value="HisK_dim/P_sf"/>
</dbReference>
<dbReference type="CDD" id="cd00082">
    <property type="entry name" value="HisKA"/>
    <property type="match status" value="1"/>
</dbReference>
<dbReference type="Pfam" id="PF13426">
    <property type="entry name" value="PAS_9"/>
    <property type="match status" value="1"/>
</dbReference>